<protein>
    <submittedName>
        <fullName evidence="1">Uncharacterized protein</fullName>
    </submittedName>
</protein>
<name>A0A9D4L4P0_DREPO</name>
<keyword evidence="2" id="KW-1185">Reference proteome</keyword>
<proteinExistence type="predicted"/>
<reference evidence="1" key="2">
    <citation type="submission" date="2020-11" db="EMBL/GenBank/DDBJ databases">
        <authorList>
            <person name="McCartney M.A."/>
            <person name="Auch B."/>
            <person name="Kono T."/>
            <person name="Mallez S."/>
            <person name="Becker A."/>
            <person name="Gohl D.M."/>
            <person name="Silverstein K.A.T."/>
            <person name="Koren S."/>
            <person name="Bechman K.B."/>
            <person name="Herman A."/>
            <person name="Abrahante J.E."/>
            <person name="Garbe J."/>
        </authorList>
    </citation>
    <scope>NUCLEOTIDE SEQUENCE</scope>
    <source>
        <strain evidence="1">Duluth1</strain>
        <tissue evidence="1">Whole animal</tissue>
    </source>
</reference>
<organism evidence="1 2">
    <name type="scientific">Dreissena polymorpha</name>
    <name type="common">Zebra mussel</name>
    <name type="synonym">Mytilus polymorpha</name>
    <dbReference type="NCBI Taxonomy" id="45954"/>
    <lineage>
        <taxon>Eukaryota</taxon>
        <taxon>Metazoa</taxon>
        <taxon>Spiralia</taxon>
        <taxon>Lophotrochozoa</taxon>
        <taxon>Mollusca</taxon>
        <taxon>Bivalvia</taxon>
        <taxon>Autobranchia</taxon>
        <taxon>Heteroconchia</taxon>
        <taxon>Euheterodonta</taxon>
        <taxon>Imparidentia</taxon>
        <taxon>Neoheterodontei</taxon>
        <taxon>Myida</taxon>
        <taxon>Dreissenoidea</taxon>
        <taxon>Dreissenidae</taxon>
        <taxon>Dreissena</taxon>
    </lineage>
</organism>
<evidence type="ECO:0000313" key="2">
    <source>
        <dbReference type="Proteomes" id="UP000828390"/>
    </source>
</evidence>
<accession>A0A9D4L4P0</accession>
<dbReference type="EMBL" id="JAIWYP010000003">
    <property type="protein sequence ID" value="KAH3851900.1"/>
    <property type="molecule type" value="Genomic_DNA"/>
</dbReference>
<dbReference type="Proteomes" id="UP000828390">
    <property type="component" value="Unassembled WGS sequence"/>
</dbReference>
<evidence type="ECO:0000313" key="1">
    <source>
        <dbReference type="EMBL" id="KAH3851900.1"/>
    </source>
</evidence>
<comment type="caution">
    <text evidence="1">The sequence shown here is derived from an EMBL/GenBank/DDBJ whole genome shotgun (WGS) entry which is preliminary data.</text>
</comment>
<dbReference type="AlphaFoldDB" id="A0A9D4L4P0"/>
<gene>
    <name evidence="1" type="ORF">DPMN_094387</name>
</gene>
<reference evidence="1" key="1">
    <citation type="journal article" date="2019" name="bioRxiv">
        <title>The Genome of the Zebra Mussel, Dreissena polymorpha: A Resource for Invasive Species Research.</title>
        <authorList>
            <person name="McCartney M.A."/>
            <person name="Auch B."/>
            <person name="Kono T."/>
            <person name="Mallez S."/>
            <person name="Zhang Y."/>
            <person name="Obille A."/>
            <person name="Becker A."/>
            <person name="Abrahante J.E."/>
            <person name="Garbe J."/>
            <person name="Badalamenti J.P."/>
            <person name="Herman A."/>
            <person name="Mangelson H."/>
            <person name="Liachko I."/>
            <person name="Sullivan S."/>
            <person name="Sone E.D."/>
            <person name="Koren S."/>
            <person name="Silverstein K.A.T."/>
            <person name="Beckman K.B."/>
            <person name="Gohl D.M."/>
        </authorList>
    </citation>
    <scope>NUCLEOTIDE SEQUENCE</scope>
    <source>
        <strain evidence="1">Duluth1</strain>
        <tissue evidence="1">Whole animal</tissue>
    </source>
</reference>
<sequence>MTLHRYIDRDSQMTPIDFQVTSTANAEQTYFVIRGVKAQRVDAESTVEGASVCGGTSQFAPLAETYRGKPRSAI</sequence>